<dbReference type="CDD" id="cd14738">
    <property type="entry name" value="PAAR_2"/>
    <property type="match status" value="1"/>
</dbReference>
<dbReference type="RefSeq" id="WP_269041204.1">
    <property type="nucleotide sequence ID" value="NZ_CP114040.1"/>
</dbReference>
<feature type="domain" description="Bacterial toxin 46" evidence="1">
    <location>
        <begin position="199"/>
        <end position="325"/>
    </location>
</feature>
<reference evidence="2" key="1">
    <citation type="submission" date="2022-11" db="EMBL/GenBank/DDBJ databases">
        <title>Minimal conservation of predation-associated metabolite biosynthetic gene clusters underscores biosynthetic potential of Myxococcota including descriptions for ten novel species: Archangium lansinium sp. nov., Myxococcus landrumus sp. nov., Nannocystis bai.</title>
        <authorList>
            <person name="Ahearne A."/>
            <person name="Stevens C."/>
            <person name="Dowd S."/>
        </authorList>
    </citation>
    <scope>NUCLEOTIDE SEQUENCE</scope>
    <source>
        <strain evidence="2">Fl3</strain>
    </source>
</reference>
<dbReference type="Gene3D" id="2.60.200.60">
    <property type="match status" value="2"/>
</dbReference>
<gene>
    <name evidence="2" type="ORF">O0S08_22175</name>
</gene>
<accession>A0ABY7HHP7</accession>
<keyword evidence="3" id="KW-1185">Reference proteome</keyword>
<evidence type="ECO:0000259" key="1">
    <source>
        <dbReference type="Pfam" id="PF15538"/>
    </source>
</evidence>
<evidence type="ECO:0000313" key="3">
    <source>
        <dbReference type="Proteomes" id="UP001164459"/>
    </source>
</evidence>
<dbReference type="Pfam" id="PF05488">
    <property type="entry name" value="PAAR_motif"/>
    <property type="match status" value="1"/>
</dbReference>
<protein>
    <submittedName>
        <fullName evidence="2">PAAR domain-containing protein</fullName>
    </submittedName>
</protein>
<evidence type="ECO:0000313" key="2">
    <source>
        <dbReference type="EMBL" id="WAS98847.1"/>
    </source>
</evidence>
<dbReference type="InterPro" id="IPR028238">
    <property type="entry name" value="Ntox46"/>
</dbReference>
<dbReference type="Pfam" id="PF15538">
    <property type="entry name" value="Ntox46"/>
    <property type="match status" value="1"/>
</dbReference>
<dbReference type="InterPro" id="IPR008727">
    <property type="entry name" value="PAAR_motif"/>
</dbReference>
<organism evidence="2 3">
    <name type="scientific">Nannocystis punicea</name>
    <dbReference type="NCBI Taxonomy" id="2995304"/>
    <lineage>
        <taxon>Bacteria</taxon>
        <taxon>Pseudomonadati</taxon>
        <taxon>Myxococcota</taxon>
        <taxon>Polyangia</taxon>
        <taxon>Nannocystales</taxon>
        <taxon>Nannocystaceae</taxon>
        <taxon>Nannocystis</taxon>
    </lineage>
</organism>
<proteinExistence type="predicted"/>
<sequence>MPDAARIGDMHSCPKVEPGPVPHVGGPILSGSANVIIGFSPAARVGDSVVCFPVGPADSVEDGSPTVLINFRDAARKTDPSSHGGQVTAGCPSVIIGGSPQSMALFSAAQRATPFCEECERRRRELDERDDSAPIETDTVTLVDDEPPVGALIGAALLVADGLTPQELASQLDEDDGLDDLRRSARYAVAYQFYAAHTGDKVKPSRIWSHLGGIDISQPVEVVDVAGRTLYQRGLPGAGTGQYFSLAADVPPEQLGVSELVYALQDGKPTPPPVPRDMRVIAFDDDAPALGLKSTAAAITDTWSMPPTADDPGQITSCEGGGTQLMVPKVFHAGASLVLP</sequence>
<dbReference type="EMBL" id="CP114040">
    <property type="protein sequence ID" value="WAS98847.1"/>
    <property type="molecule type" value="Genomic_DNA"/>
</dbReference>
<dbReference type="Proteomes" id="UP001164459">
    <property type="component" value="Chromosome"/>
</dbReference>
<name>A0ABY7HHP7_9BACT</name>